<evidence type="ECO:0000256" key="7">
    <source>
        <dbReference type="ARBA" id="ARBA00022490"/>
    </source>
</evidence>
<evidence type="ECO:0000256" key="13">
    <source>
        <dbReference type="RuleBase" id="RU003657"/>
    </source>
</evidence>
<comment type="pathway">
    <text evidence="3 12 14">Amino-acid biosynthesis; L-histidine biosynthesis; L-histidine from 5-phospho-alpha-D-ribose 1-diphosphate: step 4/9.</text>
</comment>
<dbReference type="InterPro" id="IPR006063">
    <property type="entry name" value="HisA_bact_arch"/>
</dbReference>
<dbReference type="InterPro" id="IPR013785">
    <property type="entry name" value="Aldolase_TIM"/>
</dbReference>
<dbReference type="GO" id="GO:0000162">
    <property type="term" value="P:L-tryptophan biosynthetic process"/>
    <property type="evidence" value="ECO:0007669"/>
    <property type="project" value="TreeGrafter"/>
</dbReference>
<evidence type="ECO:0000256" key="2">
    <source>
        <dbReference type="ARBA" id="ARBA00004496"/>
    </source>
</evidence>
<comment type="similarity">
    <text evidence="4 12 13">Belongs to the HisA/HisF family.</text>
</comment>
<proteinExistence type="inferred from homology"/>
<dbReference type="Proteomes" id="UP000294292">
    <property type="component" value="Chromosome"/>
</dbReference>
<keyword evidence="10 12" id="KW-0413">Isomerase</keyword>
<dbReference type="EC" id="5.3.1.16" evidence="5 12"/>
<evidence type="ECO:0000256" key="3">
    <source>
        <dbReference type="ARBA" id="ARBA00005133"/>
    </source>
</evidence>
<feature type="active site" description="Proton acceptor" evidence="12">
    <location>
        <position position="11"/>
    </location>
</feature>
<evidence type="ECO:0000256" key="14">
    <source>
        <dbReference type="RuleBase" id="RU003658"/>
    </source>
</evidence>
<dbReference type="EMBL" id="CP038015">
    <property type="protein sequence ID" value="QBP40482.1"/>
    <property type="molecule type" value="Genomic_DNA"/>
</dbReference>
<dbReference type="PANTHER" id="PTHR43090">
    <property type="entry name" value="1-(5-PHOSPHORIBOSYL)-5-[(5-PHOSPHORIBOSYLAMINO)METHYLIDENEAMINO] IMIDAZOLE-4-CARBOXAMIDE ISOMERASE"/>
    <property type="match status" value="1"/>
</dbReference>
<dbReference type="GO" id="GO:0000105">
    <property type="term" value="P:L-histidine biosynthetic process"/>
    <property type="evidence" value="ECO:0007669"/>
    <property type="project" value="UniProtKB-UniRule"/>
</dbReference>
<evidence type="ECO:0000256" key="11">
    <source>
        <dbReference type="ARBA" id="ARBA00030547"/>
    </source>
</evidence>
<comment type="subcellular location">
    <subcellularLocation>
        <location evidence="2 12 14">Cytoplasm</location>
    </subcellularLocation>
</comment>
<organism evidence="15 16">
    <name type="scientific">Paenisporosarcina antarctica</name>
    <dbReference type="NCBI Taxonomy" id="417367"/>
    <lineage>
        <taxon>Bacteria</taxon>
        <taxon>Bacillati</taxon>
        <taxon>Bacillota</taxon>
        <taxon>Bacilli</taxon>
        <taxon>Bacillales</taxon>
        <taxon>Caryophanaceae</taxon>
        <taxon>Paenisporosarcina</taxon>
    </lineage>
</organism>
<dbReference type="HAMAP" id="MF_01014">
    <property type="entry name" value="HisA"/>
    <property type="match status" value="1"/>
</dbReference>
<reference evidence="15 16" key="1">
    <citation type="submission" date="2019-03" db="EMBL/GenBank/DDBJ databases">
        <title>Complete genome sequence of Paenisporosarcina antarctica CGMCC 1.6503T.</title>
        <authorList>
            <person name="Rong J.-C."/>
            <person name="Chi N.-Y."/>
            <person name="Zhang Q.-F."/>
        </authorList>
    </citation>
    <scope>NUCLEOTIDE SEQUENCE [LARGE SCALE GENOMIC DNA]</scope>
    <source>
        <strain evidence="15 16">CGMCC 1.6503</strain>
    </source>
</reference>
<dbReference type="InterPro" id="IPR044524">
    <property type="entry name" value="Isoase_HisA-like"/>
</dbReference>
<dbReference type="OrthoDB" id="9807749at2"/>
<name>A0A4P6ZVV5_9BACL</name>
<dbReference type="UniPathway" id="UPA00031">
    <property type="reaction ID" value="UER00009"/>
</dbReference>
<dbReference type="FunFam" id="3.20.20.70:FF:000009">
    <property type="entry name" value="1-(5-phosphoribosyl)-5-[(5-phosphoribosylamino)methylideneamino] imidazole-4-carboxamide isomerase"/>
    <property type="match status" value="1"/>
</dbReference>
<dbReference type="Pfam" id="PF00977">
    <property type="entry name" value="His_biosynth"/>
    <property type="match status" value="1"/>
</dbReference>
<keyword evidence="8 12" id="KW-0028">Amino-acid biosynthesis</keyword>
<dbReference type="AlphaFoldDB" id="A0A4P6ZVV5"/>
<evidence type="ECO:0000313" key="16">
    <source>
        <dbReference type="Proteomes" id="UP000294292"/>
    </source>
</evidence>
<evidence type="ECO:0000256" key="1">
    <source>
        <dbReference type="ARBA" id="ARBA00000901"/>
    </source>
</evidence>
<keyword evidence="7 12" id="KW-0963">Cytoplasm</keyword>
<protein>
    <recommendedName>
        <fullName evidence="6 12">1-(5-phosphoribosyl)-5-[(5-phosphoribosylamino)methylideneamino] imidazole-4-carboxamide isomerase</fullName>
        <ecNumber evidence="5 12">5.3.1.16</ecNumber>
    </recommendedName>
    <alternativeName>
        <fullName evidence="11 12">Phosphoribosylformimino-5-aminoimidazole carboxamide ribotide isomerase</fullName>
    </alternativeName>
</protein>
<accession>A0A4P6ZVV5</accession>
<dbReference type="CDD" id="cd04732">
    <property type="entry name" value="HisA"/>
    <property type="match status" value="1"/>
</dbReference>
<dbReference type="InterPro" id="IPR006062">
    <property type="entry name" value="His_biosynth"/>
</dbReference>
<dbReference type="GO" id="GO:0005737">
    <property type="term" value="C:cytoplasm"/>
    <property type="evidence" value="ECO:0007669"/>
    <property type="project" value="UniProtKB-SubCell"/>
</dbReference>
<dbReference type="GO" id="GO:0003949">
    <property type="term" value="F:1-(5-phosphoribosyl)-5-[(5-phosphoribosylamino)methylideneamino]imidazole-4-carboxamide isomerase activity"/>
    <property type="evidence" value="ECO:0007669"/>
    <property type="project" value="UniProtKB-UniRule"/>
</dbReference>
<evidence type="ECO:0000256" key="12">
    <source>
        <dbReference type="HAMAP-Rule" id="MF_01014"/>
    </source>
</evidence>
<keyword evidence="9 12" id="KW-0368">Histidine biosynthesis</keyword>
<dbReference type="RefSeq" id="WP_134209201.1">
    <property type="nucleotide sequence ID" value="NZ_CP038015.1"/>
</dbReference>
<evidence type="ECO:0000256" key="5">
    <source>
        <dbReference type="ARBA" id="ARBA00012550"/>
    </source>
</evidence>
<evidence type="ECO:0000256" key="6">
    <source>
        <dbReference type="ARBA" id="ARBA00018464"/>
    </source>
</evidence>
<dbReference type="NCBIfam" id="TIGR00007">
    <property type="entry name" value="1-(5-phosphoribosyl)-5-[(5-phosphoribosylamino)methylideneamino]imidazole-4-carboxamide isomerase"/>
    <property type="match status" value="1"/>
</dbReference>
<evidence type="ECO:0000313" key="15">
    <source>
        <dbReference type="EMBL" id="QBP40482.1"/>
    </source>
</evidence>
<dbReference type="PANTHER" id="PTHR43090:SF2">
    <property type="entry name" value="1-(5-PHOSPHORIBOSYL)-5-[(5-PHOSPHORIBOSYLAMINO)METHYLIDENEAMINO] IMIDAZOLE-4-CARBOXAMIDE ISOMERASE"/>
    <property type="match status" value="1"/>
</dbReference>
<comment type="catalytic activity">
    <reaction evidence="1 12 14">
        <text>1-(5-phospho-beta-D-ribosyl)-5-[(5-phospho-beta-D-ribosylamino)methylideneamino]imidazole-4-carboxamide = 5-[(5-phospho-1-deoxy-D-ribulos-1-ylimino)methylamino]-1-(5-phospho-beta-D-ribosyl)imidazole-4-carboxamide</text>
        <dbReference type="Rhea" id="RHEA:15469"/>
        <dbReference type="ChEBI" id="CHEBI:58435"/>
        <dbReference type="ChEBI" id="CHEBI:58525"/>
        <dbReference type="EC" id="5.3.1.16"/>
    </reaction>
</comment>
<dbReference type="InterPro" id="IPR023016">
    <property type="entry name" value="HisA/PriA"/>
</dbReference>
<keyword evidence="16" id="KW-1185">Reference proteome</keyword>
<dbReference type="SUPFAM" id="SSF51366">
    <property type="entry name" value="Ribulose-phoshate binding barrel"/>
    <property type="match status" value="1"/>
</dbReference>
<evidence type="ECO:0000256" key="9">
    <source>
        <dbReference type="ARBA" id="ARBA00023102"/>
    </source>
</evidence>
<evidence type="ECO:0000256" key="10">
    <source>
        <dbReference type="ARBA" id="ARBA00023235"/>
    </source>
</evidence>
<evidence type="ECO:0000256" key="4">
    <source>
        <dbReference type="ARBA" id="ARBA00009667"/>
    </source>
</evidence>
<feature type="active site" description="Proton donor" evidence="12">
    <location>
        <position position="133"/>
    </location>
</feature>
<gene>
    <name evidence="12 15" type="primary">hisA</name>
    <name evidence="15" type="ORF">E2636_04765</name>
</gene>
<dbReference type="Gene3D" id="3.20.20.70">
    <property type="entry name" value="Aldolase class I"/>
    <property type="match status" value="1"/>
</dbReference>
<dbReference type="InterPro" id="IPR011060">
    <property type="entry name" value="RibuloseP-bd_barrel"/>
</dbReference>
<evidence type="ECO:0000256" key="8">
    <source>
        <dbReference type="ARBA" id="ARBA00022605"/>
    </source>
</evidence>
<dbReference type="KEGG" id="panc:E2636_04765"/>
<sequence length="247" mass="26286">MTSIDIYPAIDMRGGKCVRLFKGDYNQETIYADSPFEMAKSFANQGAKWIHMVDLDGAKDGKRIHDKDVIRAATELGVNVQIGGGIRTEEDVQHYLDNGVTRVIIGSLAISQPELAVSLIKKFGGARIVIGLDAKDGMVATHGWLETSTKSAIEVGQYFANHGAEVLIFTDIATDGTLTGPNITANETLAEATGAEVIVSGGISSLADIKRVVQAGTQSTIGGVIIGKALYENRFSLPEALNEVTTC</sequence>